<keyword evidence="5" id="KW-1185">Reference proteome</keyword>
<dbReference type="EMBL" id="ML119649">
    <property type="protein sequence ID" value="RPA86601.1"/>
    <property type="molecule type" value="Genomic_DNA"/>
</dbReference>
<feature type="domain" description="DUF7729" evidence="3">
    <location>
        <begin position="90"/>
        <end position="286"/>
    </location>
</feature>
<dbReference type="InterPro" id="IPR056146">
    <property type="entry name" value="DUF7729"/>
</dbReference>
<feature type="compositionally biased region" description="Low complexity" evidence="1">
    <location>
        <begin position="40"/>
        <end position="68"/>
    </location>
</feature>
<evidence type="ECO:0000259" key="3">
    <source>
        <dbReference type="Pfam" id="PF24855"/>
    </source>
</evidence>
<accession>A0A3N4IQV0</accession>
<evidence type="ECO:0000313" key="4">
    <source>
        <dbReference type="EMBL" id="RPA86601.1"/>
    </source>
</evidence>
<feature type="signal peptide" evidence="2">
    <location>
        <begin position="1"/>
        <end position="26"/>
    </location>
</feature>
<keyword evidence="2" id="KW-0732">Signal</keyword>
<dbReference type="PANTHER" id="PTHR39460">
    <property type="entry name" value="EXPRESSED PROTEIN"/>
    <property type="match status" value="1"/>
</dbReference>
<feature type="region of interest" description="Disordered" evidence="1">
    <location>
        <begin position="40"/>
        <end position="79"/>
    </location>
</feature>
<reference evidence="4 5" key="1">
    <citation type="journal article" date="2018" name="Nat. Ecol. Evol.">
        <title>Pezizomycetes genomes reveal the molecular basis of ectomycorrhizal truffle lifestyle.</title>
        <authorList>
            <person name="Murat C."/>
            <person name="Payen T."/>
            <person name="Noel B."/>
            <person name="Kuo A."/>
            <person name="Morin E."/>
            <person name="Chen J."/>
            <person name="Kohler A."/>
            <person name="Krizsan K."/>
            <person name="Balestrini R."/>
            <person name="Da Silva C."/>
            <person name="Montanini B."/>
            <person name="Hainaut M."/>
            <person name="Levati E."/>
            <person name="Barry K.W."/>
            <person name="Belfiori B."/>
            <person name="Cichocki N."/>
            <person name="Clum A."/>
            <person name="Dockter R.B."/>
            <person name="Fauchery L."/>
            <person name="Guy J."/>
            <person name="Iotti M."/>
            <person name="Le Tacon F."/>
            <person name="Lindquist E.A."/>
            <person name="Lipzen A."/>
            <person name="Malagnac F."/>
            <person name="Mello A."/>
            <person name="Molinier V."/>
            <person name="Miyauchi S."/>
            <person name="Poulain J."/>
            <person name="Riccioni C."/>
            <person name="Rubini A."/>
            <person name="Sitrit Y."/>
            <person name="Splivallo R."/>
            <person name="Traeger S."/>
            <person name="Wang M."/>
            <person name="Zifcakova L."/>
            <person name="Wipf D."/>
            <person name="Zambonelli A."/>
            <person name="Paolocci F."/>
            <person name="Nowrousian M."/>
            <person name="Ottonello S."/>
            <person name="Baldrian P."/>
            <person name="Spatafora J.W."/>
            <person name="Henrissat B."/>
            <person name="Nagy L.G."/>
            <person name="Aury J.M."/>
            <person name="Wincker P."/>
            <person name="Grigoriev I.V."/>
            <person name="Bonfante P."/>
            <person name="Martin F.M."/>
        </authorList>
    </citation>
    <scope>NUCLEOTIDE SEQUENCE [LARGE SCALE GENOMIC DNA]</scope>
    <source>
        <strain evidence="4 5">RN42</strain>
    </source>
</reference>
<protein>
    <recommendedName>
        <fullName evidence="3">DUF7729 domain-containing protein</fullName>
    </recommendedName>
</protein>
<evidence type="ECO:0000256" key="1">
    <source>
        <dbReference type="SAM" id="MobiDB-lite"/>
    </source>
</evidence>
<sequence>MRTRFNFSSVLLFIIFSLLLLVTVNAAPISDDEPTTTITKAVSTTKEPKTPTTPTSTKSTSTTSKSTPTPDPDLDLDIDPSTLTPASILPFDTALSTPFTAPPCRSFLTTLRTSPTYRACLPLSPLLLTSRAFLQAQTVGKSTIDPILDASCNVDFDKCKAYMDSLAREVREGDCAVDFDERQSVVIQAYAAFVSYEVVYKIGCLKDLEDEYCYTSAIEDGGAESLLWHLPLGKGLGGAKVGCSRCVEDVMGVLGGYAGNGSLPLSGVWGEAVEGVNGECGSGFFAMAEGMRSAGMALLSRSVFSMGALAVASALLF</sequence>
<dbReference type="Proteomes" id="UP000275078">
    <property type="component" value="Unassembled WGS sequence"/>
</dbReference>
<dbReference type="OrthoDB" id="2564812at2759"/>
<proteinExistence type="predicted"/>
<gene>
    <name evidence="4" type="ORF">BJ508DRAFT_301961</name>
</gene>
<feature type="chain" id="PRO_5018307306" description="DUF7729 domain-containing protein" evidence="2">
    <location>
        <begin position="27"/>
        <end position="317"/>
    </location>
</feature>
<dbReference type="Pfam" id="PF24855">
    <property type="entry name" value="DUF7729"/>
    <property type="match status" value="1"/>
</dbReference>
<organism evidence="4 5">
    <name type="scientific">Ascobolus immersus RN42</name>
    <dbReference type="NCBI Taxonomy" id="1160509"/>
    <lineage>
        <taxon>Eukaryota</taxon>
        <taxon>Fungi</taxon>
        <taxon>Dikarya</taxon>
        <taxon>Ascomycota</taxon>
        <taxon>Pezizomycotina</taxon>
        <taxon>Pezizomycetes</taxon>
        <taxon>Pezizales</taxon>
        <taxon>Ascobolaceae</taxon>
        <taxon>Ascobolus</taxon>
    </lineage>
</organism>
<dbReference type="PANTHER" id="PTHR39460:SF1">
    <property type="entry name" value="C6 TRANSCRIPTION FACTOR"/>
    <property type="match status" value="1"/>
</dbReference>
<dbReference type="AlphaFoldDB" id="A0A3N4IQV0"/>
<evidence type="ECO:0000256" key="2">
    <source>
        <dbReference type="SAM" id="SignalP"/>
    </source>
</evidence>
<evidence type="ECO:0000313" key="5">
    <source>
        <dbReference type="Proteomes" id="UP000275078"/>
    </source>
</evidence>
<name>A0A3N4IQV0_ASCIM</name>